<dbReference type="GO" id="GO:0006355">
    <property type="term" value="P:regulation of DNA-templated transcription"/>
    <property type="evidence" value="ECO:0007669"/>
    <property type="project" value="InterPro"/>
</dbReference>
<keyword evidence="2" id="KW-0812">Transmembrane</keyword>
<evidence type="ECO:0000256" key="1">
    <source>
        <dbReference type="SAM" id="Coils"/>
    </source>
</evidence>
<proteinExistence type="predicted"/>
<organism evidence="5 6">
    <name type="scientific">Candidatus Barnesiella excrementipullorum</name>
    <dbReference type="NCBI Taxonomy" id="2838479"/>
    <lineage>
        <taxon>Bacteria</taxon>
        <taxon>Pseudomonadati</taxon>
        <taxon>Bacteroidota</taxon>
        <taxon>Bacteroidia</taxon>
        <taxon>Bacteroidales</taxon>
        <taxon>Barnesiellaceae</taxon>
        <taxon>Barnesiella</taxon>
    </lineage>
</organism>
<dbReference type="SMART" id="SM00421">
    <property type="entry name" value="HTH_LUXR"/>
    <property type="match status" value="1"/>
</dbReference>
<evidence type="ECO:0000256" key="3">
    <source>
        <dbReference type="SAM" id="SignalP"/>
    </source>
</evidence>
<feature type="domain" description="HTH luxR-type" evidence="4">
    <location>
        <begin position="520"/>
        <end position="577"/>
    </location>
</feature>
<keyword evidence="3" id="KW-0732">Signal</keyword>
<reference evidence="5" key="1">
    <citation type="journal article" date="2021" name="PeerJ">
        <title>Extensive microbial diversity within the chicken gut microbiome revealed by metagenomics and culture.</title>
        <authorList>
            <person name="Gilroy R."/>
            <person name="Ravi A."/>
            <person name="Getino M."/>
            <person name="Pursley I."/>
            <person name="Horton D.L."/>
            <person name="Alikhan N.F."/>
            <person name="Baker D."/>
            <person name="Gharbi K."/>
            <person name="Hall N."/>
            <person name="Watson M."/>
            <person name="Adriaenssens E.M."/>
            <person name="Foster-Nyarko E."/>
            <person name="Jarju S."/>
            <person name="Secka A."/>
            <person name="Antonio M."/>
            <person name="Oren A."/>
            <person name="Chaudhuri R.R."/>
            <person name="La Ragione R."/>
            <person name="Hildebrand F."/>
            <person name="Pallen M.J."/>
        </authorList>
    </citation>
    <scope>NUCLEOTIDE SEQUENCE</scope>
    <source>
        <strain evidence="5">ChiHjej12B11-16260</strain>
    </source>
</reference>
<dbReference type="SUPFAM" id="SSF46894">
    <property type="entry name" value="C-terminal effector domain of the bipartite response regulators"/>
    <property type="match status" value="1"/>
</dbReference>
<comment type="caution">
    <text evidence="5">The sequence shown here is derived from an EMBL/GenBank/DDBJ whole genome shotgun (WGS) entry which is preliminary data.</text>
</comment>
<evidence type="ECO:0000313" key="5">
    <source>
        <dbReference type="EMBL" id="HIX45199.1"/>
    </source>
</evidence>
<evidence type="ECO:0000259" key="4">
    <source>
        <dbReference type="SMART" id="SM00421"/>
    </source>
</evidence>
<evidence type="ECO:0000256" key="2">
    <source>
        <dbReference type="SAM" id="Phobius"/>
    </source>
</evidence>
<evidence type="ECO:0000313" key="6">
    <source>
        <dbReference type="Proteomes" id="UP000824246"/>
    </source>
</evidence>
<gene>
    <name evidence="5" type="ORF">H9982_03165</name>
</gene>
<dbReference type="SUPFAM" id="SSF48452">
    <property type="entry name" value="TPR-like"/>
    <property type="match status" value="2"/>
</dbReference>
<dbReference type="InterPro" id="IPR000792">
    <property type="entry name" value="Tscrpt_reg_LuxR_C"/>
</dbReference>
<dbReference type="Proteomes" id="UP000824246">
    <property type="component" value="Unassembled WGS sequence"/>
</dbReference>
<name>A0A9D1VQS8_9BACT</name>
<dbReference type="InterPro" id="IPR036388">
    <property type="entry name" value="WH-like_DNA-bd_sf"/>
</dbReference>
<dbReference type="AlphaFoldDB" id="A0A9D1VQS8"/>
<keyword evidence="2" id="KW-1133">Transmembrane helix</keyword>
<dbReference type="GO" id="GO:0003677">
    <property type="term" value="F:DNA binding"/>
    <property type="evidence" value="ECO:0007669"/>
    <property type="project" value="InterPro"/>
</dbReference>
<feature type="signal peptide" evidence="3">
    <location>
        <begin position="1"/>
        <end position="19"/>
    </location>
</feature>
<dbReference type="InterPro" id="IPR016032">
    <property type="entry name" value="Sig_transdc_resp-reg_C-effctor"/>
</dbReference>
<protein>
    <recommendedName>
        <fullName evidence="4">HTH luxR-type domain-containing protein</fullName>
    </recommendedName>
</protein>
<accession>A0A9D1VQS8</accession>
<sequence>MLRCIIVVGCLICSLPLFSASHWPSVNEKFDVLNDSMELLQQKGRSSLPKMEKILVEMGKMSELDGAPDAEVLRTQFWRANLLIAKGETQEAKTILKEAISATDSVKMPYDHARLWQSYVSINNGYGQQIEDYMRVKDNVKVFSAYHDTLNLALSIFSLGHISLLAEDAEQALKYLQKSDSLLGILKMPGRQQVNRLLIADAMDMLDRKDDAYVLLNELLQSESCQKDTSFMVLVLFSAQGYARDAEEQSELVRKAYELSRGQSDKYNFALASINLASDYLKHNLADSALFHMYGAIDYFKEIGASEMYSVGCKIMSDIYASKQMWDSAYYYTSQHISIDDSLKVIERYNQVKIAENRESIRHYEQTLQYEKSMKQMYVVISLLVLMAVVAIAAYLITFVQNKRKRAEMEQQLKTLENMELSMRLENEYLKNENYQHEIERKNREATSSALLITEKDRLLDELNKRINMEREAGNINPSTATVLRSQIRSQMSADDDWQFFKLRFEQVHSRFFVKLKERVPSLTEKEMHLCAYICIGMSNEQLARVLSVGGEAIKKARYRLRKKLPLQDNETIESFIRSIDAS</sequence>
<feature type="coiled-coil region" evidence="1">
    <location>
        <begin position="399"/>
        <end position="473"/>
    </location>
</feature>
<feature type="chain" id="PRO_5039616531" description="HTH luxR-type domain-containing protein" evidence="3">
    <location>
        <begin position="20"/>
        <end position="583"/>
    </location>
</feature>
<dbReference type="EMBL" id="DXFB01000085">
    <property type="protein sequence ID" value="HIX45199.1"/>
    <property type="molecule type" value="Genomic_DNA"/>
</dbReference>
<dbReference type="InterPro" id="IPR011990">
    <property type="entry name" value="TPR-like_helical_dom_sf"/>
</dbReference>
<keyword evidence="1" id="KW-0175">Coiled coil</keyword>
<feature type="transmembrane region" description="Helical" evidence="2">
    <location>
        <begin position="377"/>
        <end position="400"/>
    </location>
</feature>
<dbReference type="Gene3D" id="1.10.10.10">
    <property type="entry name" value="Winged helix-like DNA-binding domain superfamily/Winged helix DNA-binding domain"/>
    <property type="match status" value="1"/>
</dbReference>
<keyword evidence="2" id="KW-0472">Membrane</keyword>
<reference evidence="5" key="2">
    <citation type="submission" date="2021-04" db="EMBL/GenBank/DDBJ databases">
        <authorList>
            <person name="Gilroy R."/>
        </authorList>
    </citation>
    <scope>NUCLEOTIDE SEQUENCE</scope>
    <source>
        <strain evidence="5">ChiHjej12B11-16260</strain>
    </source>
</reference>
<dbReference type="Gene3D" id="1.25.40.10">
    <property type="entry name" value="Tetratricopeptide repeat domain"/>
    <property type="match status" value="1"/>
</dbReference>